<dbReference type="AlphaFoldDB" id="A0A816FCG6"/>
<dbReference type="Proteomes" id="UP000681722">
    <property type="component" value="Unassembled WGS sequence"/>
</dbReference>
<sequence>SFLDQHCFSTNDAPCKTCQQPLQDHVRQIVHGEMKLVIRIKHVDKTTANLQKTPQKGIYMWSYCEHCRESSTKRLMSVRTSTMSFTKFLELLFYLENYCCARTSQPVQKIV</sequence>
<organism evidence="1 3">
    <name type="scientific">Didymodactylos carnosus</name>
    <dbReference type="NCBI Taxonomy" id="1234261"/>
    <lineage>
        <taxon>Eukaryota</taxon>
        <taxon>Metazoa</taxon>
        <taxon>Spiralia</taxon>
        <taxon>Gnathifera</taxon>
        <taxon>Rotifera</taxon>
        <taxon>Eurotatoria</taxon>
        <taxon>Bdelloidea</taxon>
        <taxon>Philodinida</taxon>
        <taxon>Philodinidae</taxon>
        <taxon>Didymodactylos</taxon>
    </lineage>
</organism>
<reference evidence="1" key="1">
    <citation type="submission" date="2021-02" db="EMBL/GenBank/DDBJ databases">
        <authorList>
            <person name="Nowell W R."/>
        </authorList>
    </citation>
    <scope>NUCLEOTIDE SEQUENCE</scope>
</reference>
<comment type="caution">
    <text evidence="1">The sequence shown here is derived from an EMBL/GenBank/DDBJ whole genome shotgun (WGS) entry which is preliminary data.</text>
</comment>
<dbReference type="PANTHER" id="PTHR45748">
    <property type="entry name" value="1-PHOSPHATIDYLINOSITOL 3-PHOSPHATE 5-KINASE-RELATED"/>
    <property type="match status" value="1"/>
</dbReference>
<evidence type="ECO:0000313" key="2">
    <source>
        <dbReference type="EMBL" id="CAF4605987.1"/>
    </source>
</evidence>
<keyword evidence="3" id="KW-1185">Reference proteome</keyword>
<dbReference type="EMBL" id="CAJOBC010129035">
    <property type="protein sequence ID" value="CAF4605987.1"/>
    <property type="molecule type" value="Genomic_DNA"/>
</dbReference>
<dbReference type="GO" id="GO:0010008">
    <property type="term" value="C:endosome membrane"/>
    <property type="evidence" value="ECO:0007669"/>
    <property type="project" value="TreeGrafter"/>
</dbReference>
<dbReference type="EMBL" id="CAJNOQ010055429">
    <property type="protein sequence ID" value="CAF1660081.1"/>
    <property type="molecule type" value="Genomic_DNA"/>
</dbReference>
<dbReference type="Proteomes" id="UP000663829">
    <property type="component" value="Unassembled WGS sequence"/>
</dbReference>
<protein>
    <submittedName>
        <fullName evidence="1">Uncharacterized protein</fullName>
    </submittedName>
</protein>
<dbReference type="OrthoDB" id="158357at2759"/>
<name>A0A816FCG6_9BILA</name>
<evidence type="ECO:0000313" key="1">
    <source>
        <dbReference type="EMBL" id="CAF1660081.1"/>
    </source>
</evidence>
<dbReference type="GO" id="GO:0000285">
    <property type="term" value="F:1-phosphatidylinositol-3-phosphate 5-kinase activity"/>
    <property type="evidence" value="ECO:0007669"/>
    <property type="project" value="TreeGrafter"/>
</dbReference>
<feature type="non-terminal residue" evidence="1">
    <location>
        <position position="111"/>
    </location>
</feature>
<evidence type="ECO:0000313" key="3">
    <source>
        <dbReference type="Proteomes" id="UP000663829"/>
    </source>
</evidence>
<accession>A0A816FCG6</accession>
<dbReference type="GO" id="GO:0046854">
    <property type="term" value="P:phosphatidylinositol phosphate biosynthetic process"/>
    <property type="evidence" value="ECO:0007669"/>
    <property type="project" value="TreeGrafter"/>
</dbReference>
<dbReference type="PANTHER" id="PTHR45748:SF7">
    <property type="entry name" value="1-PHOSPHATIDYLINOSITOL 3-PHOSPHATE 5-KINASE-RELATED"/>
    <property type="match status" value="1"/>
</dbReference>
<proteinExistence type="predicted"/>
<gene>
    <name evidence="1" type="ORF">GPM918_LOCUS45950</name>
    <name evidence="2" type="ORF">SRO942_LOCUS49038</name>
</gene>